<dbReference type="SUPFAM" id="SSF48452">
    <property type="entry name" value="TPR-like"/>
    <property type="match status" value="1"/>
</dbReference>
<name>A0A9Q8Y8K0_ENSAD</name>
<feature type="compositionally biased region" description="Basic and acidic residues" evidence="1">
    <location>
        <begin position="11"/>
        <end position="20"/>
    </location>
</feature>
<dbReference type="Proteomes" id="UP001214094">
    <property type="component" value="Chromosome"/>
</dbReference>
<dbReference type="Gene3D" id="1.25.40.10">
    <property type="entry name" value="Tetratricopeptide repeat domain"/>
    <property type="match status" value="1"/>
</dbReference>
<accession>A0A9Q8Y8K0</accession>
<dbReference type="RefSeq" id="WP_060539243.1">
    <property type="nucleotide sequence ID" value="NZ_CAXURO020000001.1"/>
</dbReference>
<sequence>MTKKKTTPMNPHEREAYEHGRAGIRLGTEGNYGEAVDAWRLASNIADVHLAFTDMYYWVKSGYGAALCDAGHHRESIAVSLLAREWTLARRQPLSSLSIARAYLALGEGEAAAPYLREVHALIGDAIFEQFDEDAEADVHAAIAGLENGGNQPTAGRPK</sequence>
<proteinExistence type="predicted"/>
<reference evidence="3 5" key="2">
    <citation type="submission" date="2023-03" db="EMBL/GenBank/DDBJ databases">
        <title>Comparative genome and transcriptome analysis combination mining strategies for increasing vitamin B12 production of Ensifer adhaerens strain.</title>
        <authorList>
            <person name="Yongheng L."/>
        </authorList>
    </citation>
    <scope>NUCLEOTIDE SEQUENCE [LARGE SCALE GENOMIC DNA]</scope>
    <source>
        <strain evidence="3 5">Casida A-T305</strain>
    </source>
</reference>
<evidence type="ECO:0000313" key="3">
    <source>
        <dbReference type="EMBL" id="WFP91928.1"/>
    </source>
</evidence>
<evidence type="ECO:0000313" key="2">
    <source>
        <dbReference type="EMBL" id="USJ24493.1"/>
    </source>
</evidence>
<dbReference type="InterPro" id="IPR011990">
    <property type="entry name" value="TPR-like_helical_dom_sf"/>
</dbReference>
<gene>
    <name evidence="2" type="ORF">NE863_05815</name>
    <name evidence="3" type="ORF">P4B07_06020</name>
</gene>
<dbReference type="OrthoDB" id="6638135at2"/>
<evidence type="ECO:0000256" key="1">
    <source>
        <dbReference type="SAM" id="MobiDB-lite"/>
    </source>
</evidence>
<dbReference type="Proteomes" id="UP001055460">
    <property type="component" value="Chromosome"/>
</dbReference>
<dbReference type="GeneID" id="29518732"/>
<feature type="region of interest" description="Disordered" evidence="1">
    <location>
        <begin position="1"/>
        <end position="20"/>
    </location>
</feature>
<reference evidence="2" key="1">
    <citation type="submission" date="2022-06" db="EMBL/GenBank/DDBJ databases">
        <title>Physiological and biochemical characterization and genomic elucidation of a strain of the genus Ensifer adhaerens M8 that combines arsenic oxidation and chromium reduction.</title>
        <authorList>
            <person name="Li X."/>
            <person name="Yu c."/>
        </authorList>
    </citation>
    <scope>NUCLEOTIDE SEQUENCE</scope>
    <source>
        <strain evidence="2">M8</strain>
    </source>
</reference>
<organism evidence="2 4">
    <name type="scientific">Ensifer adhaerens</name>
    <name type="common">Sinorhizobium morelense</name>
    <dbReference type="NCBI Taxonomy" id="106592"/>
    <lineage>
        <taxon>Bacteria</taxon>
        <taxon>Pseudomonadati</taxon>
        <taxon>Pseudomonadota</taxon>
        <taxon>Alphaproteobacteria</taxon>
        <taxon>Hyphomicrobiales</taxon>
        <taxon>Rhizobiaceae</taxon>
        <taxon>Sinorhizobium/Ensifer group</taxon>
        <taxon>Ensifer</taxon>
    </lineage>
</organism>
<evidence type="ECO:0000313" key="5">
    <source>
        <dbReference type="Proteomes" id="UP001214094"/>
    </source>
</evidence>
<evidence type="ECO:0000313" key="4">
    <source>
        <dbReference type="Proteomes" id="UP001055460"/>
    </source>
</evidence>
<dbReference type="AlphaFoldDB" id="A0A9Q8Y8K0"/>
<protein>
    <submittedName>
        <fullName evidence="2">Uncharacterized protein</fullName>
    </submittedName>
</protein>
<dbReference type="EMBL" id="CP098807">
    <property type="protein sequence ID" value="USJ24493.1"/>
    <property type="molecule type" value="Genomic_DNA"/>
</dbReference>
<dbReference type="EMBL" id="CP121308">
    <property type="protein sequence ID" value="WFP91928.1"/>
    <property type="molecule type" value="Genomic_DNA"/>
</dbReference>
<keyword evidence="5" id="KW-1185">Reference proteome</keyword>